<evidence type="ECO:0000313" key="3">
    <source>
        <dbReference type="EMBL" id="THH27174.1"/>
    </source>
</evidence>
<proteinExistence type="predicted"/>
<organism evidence="3 4">
    <name type="scientific">Antrodiella citrinella</name>
    <dbReference type="NCBI Taxonomy" id="2447956"/>
    <lineage>
        <taxon>Eukaryota</taxon>
        <taxon>Fungi</taxon>
        <taxon>Dikarya</taxon>
        <taxon>Basidiomycota</taxon>
        <taxon>Agaricomycotina</taxon>
        <taxon>Agaricomycetes</taxon>
        <taxon>Polyporales</taxon>
        <taxon>Steccherinaceae</taxon>
        <taxon>Antrodiella</taxon>
    </lineage>
</organism>
<keyword evidence="1" id="KW-0175">Coiled coil</keyword>
<evidence type="ECO:0000256" key="2">
    <source>
        <dbReference type="SAM" id="MobiDB-lite"/>
    </source>
</evidence>
<accession>A0A4S4MML8</accession>
<feature type="region of interest" description="Disordered" evidence="2">
    <location>
        <begin position="151"/>
        <end position="211"/>
    </location>
</feature>
<evidence type="ECO:0000313" key="4">
    <source>
        <dbReference type="Proteomes" id="UP000308730"/>
    </source>
</evidence>
<feature type="coiled-coil region" evidence="1">
    <location>
        <begin position="105"/>
        <end position="139"/>
    </location>
</feature>
<evidence type="ECO:0000256" key="1">
    <source>
        <dbReference type="SAM" id="Coils"/>
    </source>
</evidence>
<dbReference type="Proteomes" id="UP000308730">
    <property type="component" value="Unassembled WGS sequence"/>
</dbReference>
<comment type="caution">
    <text evidence="3">The sequence shown here is derived from an EMBL/GenBank/DDBJ whole genome shotgun (WGS) entry which is preliminary data.</text>
</comment>
<gene>
    <name evidence="3" type="ORF">EUX98_g7003</name>
</gene>
<reference evidence="3 4" key="1">
    <citation type="submission" date="2019-02" db="EMBL/GenBank/DDBJ databases">
        <title>Genome sequencing of the rare red list fungi Antrodiella citrinella (Flaviporus citrinellus).</title>
        <authorList>
            <person name="Buettner E."/>
            <person name="Kellner H."/>
        </authorList>
    </citation>
    <scope>NUCLEOTIDE SEQUENCE [LARGE SCALE GENOMIC DNA]</scope>
    <source>
        <strain evidence="3 4">DSM 108506</strain>
    </source>
</reference>
<keyword evidence="4" id="KW-1185">Reference proteome</keyword>
<dbReference type="OrthoDB" id="6270329at2759"/>
<dbReference type="AlphaFoldDB" id="A0A4S4MML8"/>
<name>A0A4S4MML8_9APHY</name>
<sequence length="366" mass="40653">MAATCSICLDDLKNPVATPCAQPDLRFVPVKYHKFIIPSIRRVYFEAGPQNASASSSATGVDVQDLKDQITTLDSRVCSLARDKLLLMDRCERKIAESTYLADQERVARLESEALKKQVASLKKQLEESKVVAEESRSRYDGLKWRLKEYKSRLESPPAKASPPKPSGSAHKRTSTQAALDGTFLSRGQGQAEQDDNESSRPVLPMPKRPRLCFRPRPIPTSESPEKQFRVFVAPPVFKKRSPRMTEDAQVTEGQECKLFPTRTPTPYIPCSSYTSSPSRSAMNSSMMSLPGRSGLPTGDLFSPTRNSAVKTEVSDRSWNGMIGGDVDSAMAFAPGPSEERQRKYTFRGSRVVSIGNYKFSKVENE</sequence>
<protein>
    <submittedName>
        <fullName evidence="3">Uncharacterized protein</fullName>
    </submittedName>
</protein>
<dbReference type="EMBL" id="SGPM01000273">
    <property type="protein sequence ID" value="THH27174.1"/>
    <property type="molecule type" value="Genomic_DNA"/>
</dbReference>